<dbReference type="Gene3D" id="3.40.30.10">
    <property type="entry name" value="Glutaredoxin"/>
    <property type="match status" value="1"/>
</dbReference>
<organism evidence="1">
    <name type="scientific">freshwater metagenome</name>
    <dbReference type="NCBI Taxonomy" id="449393"/>
    <lineage>
        <taxon>unclassified sequences</taxon>
        <taxon>metagenomes</taxon>
        <taxon>ecological metagenomes</taxon>
    </lineage>
</organism>
<accession>A0A6J6GRQ8</accession>
<dbReference type="InterPro" id="IPR036249">
    <property type="entry name" value="Thioredoxin-like_sf"/>
</dbReference>
<dbReference type="SUPFAM" id="SSF52833">
    <property type="entry name" value="Thioredoxin-like"/>
    <property type="match status" value="1"/>
</dbReference>
<proteinExistence type="predicted"/>
<evidence type="ECO:0000313" key="1">
    <source>
        <dbReference type="EMBL" id="CAB4604062.1"/>
    </source>
</evidence>
<reference evidence="1" key="1">
    <citation type="submission" date="2020-05" db="EMBL/GenBank/DDBJ databases">
        <authorList>
            <person name="Chiriac C."/>
            <person name="Salcher M."/>
            <person name="Ghai R."/>
            <person name="Kavagutti S V."/>
        </authorList>
    </citation>
    <scope>NUCLEOTIDE SEQUENCE</scope>
</reference>
<sequence>MNGPYPRPHATTVRRGTGCSQGNGRLADLCFCRTGIDDLGDAGYPVLEDPLETRLEGHSRSRAGNARSDEFHGHEAGFFVDVVKHDIAVVGLNRRADDFDDLFNLSAHPRILGTGITSSTVRHPTVGFPDRACETFAMSAPITSVQFFADACCPWTWNTSRWLVDVSTRHGVDVEWRTLSLAELNKDRDVPEHFRPRLACSRRLARVLESLRADGRNDMVAAIFADYGARLHHDEASPDDSLLIASVTAVGLDLAETMNAADDARWDSAITTSVTEALELAGPDVGSPIIASPLHGRGFFGPIVSPPPVGPDADALWQILSGALHLPDFFELKRGRNNGVEFGPRP</sequence>
<dbReference type="AlphaFoldDB" id="A0A6J6GRQ8"/>
<dbReference type="InterPro" id="IPR053977">
    <property type="entry name" value="Rv2466c-like"/>
</dbReference>
<gene>
    <name evidence="1" type="ORF">UFOPK1835_00640</name>
</gene>
<dbReference type="EMBL" id="CAEZUP010000019">
    <property type="protein sequence ID" value="CAB4604062.1"/>
    <property type="molecule type" value="Genomic_DNA"/>
</dbReference>
<dbReference type="Pfam" id="PF22234">
    <property type="entry name" value="Rv2466c-like"/>
    <property type="match status" value="1"/>
</dbReference>
<name>A0A6J6GRQ8_9ZZZZ</name>
<protein>
    <submittedName>
        <fullName evidence="1">Unannotated protein</fullName>
    </submittedName>
</protein>